<gene>
    <name evidence="10 11" type="primary">plsY</name>
    <name evidence="11" type="ORF">FXF47_06990</name>
</gene>
<comment type="function">
    <text evidence="10">Catalyzes the transfer of an acyl group from acyl-phosphate (acyl-PO(4)) to glycerol-3-phosphate (G3P) to form lysophosphatidic acid (LPA). This enzyme utilizes acyl-phosphate as fatty acyl donor, but not acyl-CoA or acyl-ACP.</text>
</comment>
<dbReference type="GO" id="GO:0008654">
    <property type="term" value="P:phospholipid biosynthetic process"/>
    <property type="evidence" value="ECO:0007669"/>
    <property type="project" value="UniProtKB-UniRule"/>
</dbReference>
<keyword evidence="2 10" id="KW-0444">Lipid biosynthesis</keyword>
<proteinExistence type="inferred from homology"/>
<organism evidence="11 12">
    <name type="scientific">Candidatus Mcinerneyibacterium aminivorans</name>
    <dbReference type="NCBI Taxonomy" id="2703815"/>
    <lineage>
        <taxon>Bacteria</taxon>
        <taxon>Candidatus Macinerneyibacteriota</taxon>
        <taxon>Candidatus Mcinerneyibacteria</taxon>
        <taxon>Candidatus Mcinerneyibacteriales</taxon>
        <taxon>Candidatus Mcinerneyibacteriaceae</taxon>
        <taxon>Candidatus Mcinerneyibacterium</taxon>
    </lineage>
</organism>
<reference evidence="11" key="1">
    <citation type="submission" date="2019-08" db="EMBL/GenBank/DDBJ databases">
        <title>Genomic characterization of a novel candidate phylum (ARYD3) from a high temperature, high salinity tertiary oil reservoir in north central Oklahoma, USA.</title>
        <authorList>
            <person name="Youssef N.H."/>
            <person name="Yadav A."/>
            <person name="Elshahed M.S."/>
        </authorList>
    </citation>
    <scope>NUCLEOTIDE SEQUENCE [LARGE SCALE GENOMIC DNA]</scope>
    <source>
        <strain evidence="11">ARYD3</strain>
    </source>
</reference>
<feature type="transmembrane region" description="Helical" evidence="10">
    <location>
        <begin position="82"/>
        <end position="100"/>
    </location>
</feature>
<dbReference type="AlphaFoldDB" id="A0A5D0MH36"/>
<evidence type="ECO:0000256" key="10">
    <source>
        <dbReference type="HAMAP-Rule" id="MF_01043"/>
    </source>
</evidence>
<dbReference type="PANTHER" id="PTHR30309:SF0">
    <property type="entry name" value="GLYCEROL-3-PHOSPHATE ACYLTRANSFERASE-RELATED"/>
    <property type="match status" value="1"/>
</dbReference>
<evidence type="ECO:0000256" key="5">
    <source>
        <dbReference type="ARBA" id="ARBA00022989"/>
    </source>
</evidence>
<comment type="similarity">
    <text evidence="10">Belongs to the PlsY family.</text>
</comment>
<evidence type="ECO:0000313" key="12">
    <source>
        <dbReference type="Proteomes" id="UP000324143"/>
    </source>
</evidence>
<feature type="transmembrane region" description="Helical" evidence="10">
    <location>
        <begin position="51"/>
        <end position="70"/>
    </location>
</feature>
<comment type="catalytic activity">
    <reaction evidence="10">
        <text>an acyl phosphate + sn-glycerol 3-phosphate = a 1-acyl-sn-glycero-3-phosphate + phosphate</text>
        <dbReference type="Rhea" id="RHEA:34075"/>
        <dbReference type="ChEBI" id="CHEBI:43474"/>
        <dbReference type="ChEBI" id="CHEBI:57597"/>
        <dbReference type="ChEBI" id="CHEBI:57970"/>
        <dbReference type="ChEBI" id="CHEBI:59918"/>
        <dbReference type="EC" id="2.3.1.275"/>
    </reaction>
</comment>
<keyword evidence="3 10" id="KW-0808">Transferase</keyword>
<dbReference type="UniPathway" id="UPA00085"/>
<dbReference type="HAMAP" id="MF_01043">
    <property type="entry name" value="PlsY"/>
    <property type="match status" value="1"/>
</dbReference>
<keyword evidence="5 10" id="KW-1133">Transmembrane helix</keyword>
<sequence>MEYIIVGILSYLLGAVPFSFLSVKVFSGEDIREHGSGNVGATNAYRIIGKYAIIPFLFDIAKGFCSVYFISQVGGVSPYFKVIAAITVIVGHVYSVFLKFDGGKGAATGLGVIIALSPLGALTGLVVWAAVLLLSRISSFATLITAVYVSIFSYLAYPSQKEINIFISIMVIFIVFTHKSNIKRLIRGEEKKIF</sequence>
<comment type="caution">
    <text evidence="11">The sequence shown here is derived from an EMBL/GenBank/DDBJ whole genome shotgun (WGS) entry which is preliminary data.</text>
</comment>
<keyword evidence="11" id="KW-0012">Acyltransferase</keyword>
<protein>
    <recommendedName>
        <fullName evidence="10">Glycerol-3-phosphate acyltransferase</fullName>
    </recommendedName>
    <alternativeName>
        <fullName evidence="10">Acyl-PO4 G3P acyltransferase</fullName>
    </alternativeName>
    <alternativeName>
        <fullName evidence="10">Acyl-phosphate--glycerol-3-phosphate acyltransferase</fullName>
    </alternativeName>
    <alternativeName>
        <fullName evidence="10">G3P acyltransferase</fullName>
        <shortName evidence="10">GPAT</shortName>
        <ecNumber evidence="10">2.3.1.275</ecNumber>
    </alternativeName>
    <alternativeName>
        <fullName evidence="10">Lysophosphatidic acid synthase</fullName>
        <shortName evidence="10">LPA synthase</shortName>
    </alternativeName>
</protein>
<comment type="subunit">
    <text evidence="10">Probably interacts with PlsX.</text>
</comment>
<feature type="transmembrane region" description="Helical" evidence="10">
    <location>
        <begin position="163"/>
        <end position="182"/>
    </location>
</feature>
<evidence type="ECO:0000256" key="4">
    <source>
        <dbReference type="ARBA" id="ARBA00022692"/>
    </source>
</evidence>
<evidence type="ECO:0000256" key="7">
    <source>
        <dbReference type="ARBA" id="ARBA00023136"/>
    </source>
</evidence>
<evidence type="ECO:0000313" key="11">
    <source>
        <dbReference type="EMBL" id="TYB30923.1"/>
    </source>
</evidence>
<dbReference type="Proteomes" id="UP000324143">
    <property type="component" value="Unassembled WGS sequence"/>
</dbReference>
<dbReference type="NCBIfam" id="TIGR00023">
    <property type="entry name" value="glycerol-3-phosphate 1-O-acyltransferase PlsY"/>
    <property type="match status" value="1"/>
</dbReference>
<accession>A0A5D0MH36</accession>
<evidence type="ECO:0000256" key="8">
    <source>
        <dbReference type="ARBA" id="ARBA00023209"/>
    </source>
</evidence>
<keyword evidence="12" id="KW-1185">Reference proteome</keyword>
<dbReference type="InterPro" id="IPR003811">
    <property type="entry name" value="G3P_acylTferase_PlsY"/>
</dbReference>
<dbReference type="GO" id="GO:0043772">
    <property type="term" value="F:acyl-phosphate glycerol-3-phosphate acyltransferase activity"/>
    <property type="evidence" value="ECO:0007669"/>
    <property type="project" value="UniProtKB-UniRule"/>
</dbReference>
<keyword evidence="4 10" id="KW-0812">Transmembrane</keyword>
<evidence type="ECO:0000256" key="6">
    <source>
        <dbReference type="ARBA" id="ARBA00023098"/>
    </source>
</evidence>
<evidence type="ECO:0000256" key="2">
    <source>
        <dbReference type="ARBA" id="ARBA00022516"/>
    </source>
</evidence>
<comment type="pathway">
    <text evidence="10">Lipid metabolism; phospholipid metabolism.</text>
</comment>
<dbReference type="SMART" id="SM01207">
    <property type="entry name" value="G3P_acyltransf"/>
    <property type="match status" value="1"/>
</dbReference>
<evidence type="ECO:0000256" key="9">
    <source>
        <dbReference type="ARBA" id="ARBA00023264"/>
    </source>
</evidence>
<dbReference type="EC" id="2.3.1.275" evidence="10"/>
<comment type="subcellular location">
    <subcellularLocation>
        <location evidence="10">Cell membrane</location>
        <topology evidence="10">Multi-pass membrane protein</topology>
    </subcellularLocation>
</comment>
<feature type="transmembrane region" description="Helical" evidence="10">
    <location>
        <begin position="140"/>
        <end position="157"/>
    </location>
</feature>
<dbReference type="PANTHER" id="PTHR30309">
    <property type="entry name" value="INNER MEMBRANE PROTEIN YGIH"/>
    <property type="match status" value="1"/>
</dbReference>
<evidence type="ECO:0000256" key="1">
    <source>
        <dbReference type="ARBA" id="ARBA00022475"/>
    </source>
</evidence>
<name>A0A5D0MH36_9BACT</name>
<keyword evidence="9 10" id="KW-1208">Phospholipid metabolism</keyword>
<dbReference type="Pfam" id="PF02660">
    <property type="entry name" value="G3P_acyltransf"/>
    <property type="match status" value="1"/>
</dbReference>
<keyword evidence="1 10" id="KW-1003">Cell membrane</keyword>
<keyword evidence="7 10" id="KW-0472">Membrane</keyword>
<feature type="transmembrane region" description="Helical" evidence="10">
    <location>
        <begin position="106"/>
        <end position="133"/>
    </location>
</feature>
<keyword evidence="6 10" id="KW-0443">Lipid metabolism</keyword>
<keyword evidence="8 10" id="KW-0594">Phospholipid biosynthesis</keyword>
<evidence type="ECO:0000256" key="3">
    <source>
        <dbReference type="ARBA" id="ARBA00022679"/>
    </source>
</evidence>
<dbReference type="GO" id="GO:0005886">
    <property type="term" value="C:plasma membrane"/>
    <property type="evidence" value="ECO:0007669"/>
    <property type="project" value="UniProtKB-SubCell"/>
</dbReference>
<dbReference type="EMBL" id="VSIX01000065">
    <property type="protein sequence ID" value="TYB30923.1"/>
    <property type="molecule type" value="Genomic_DNA"/>
</dbReference>